<organism evidence="5 6">
    <name type="scientific">Paenibacillus contaminans</name>
    <dbReference type="NCBI Taxonomy" id="450362"/>
    <lineage>
        <taxon>Bacteria</taxon>
        <taxon>Bacillati</taxon>
        <taxon>Bacillota</taxon>
        <taxon>Bacilli</taxon>
        <taxon>Bacillales</taxon>
        <taxon>Paenibacillaceae</taxon>
        <taxon>Paenibacillus</taxon>
    </lineage>
</organism>
<proteinExistence type="inferred from homology"/>
<dbReference type="Pfam" id="PF01261">
    <property type="entry name" value="AP_endonuc_2"/>
    <property type="match status" value="1"/>
</dbReference>
<dbReference type="PANTHER" id="PTHR43489">
    <property type="entry name" value="ISOMERASE"/>
    <property type="match status" value="1"/>
</dbReference>
<dbReference type="InterPro" id="IPR050417">
    <property type="entry name" value="Sugar_Epim/Isomerase"/>
</dbReference>
<protein>
    <submittedName>
        <fullName evidence="5">Sugar phosphate isomerase/epimerase</fullName>
    </submittedName>
</protein>
<evidence type="ECO:0000256" key="3">
    <source>
        <dbReference type="PIRSR" id="PIRSR006241-50"/>
    </source>
</evidence>
<evidence type="ECO:0000313" key="5">
    <source>
        <dbReference type="EMBL" id="RAV14421.1"/>
    </source>
</evidence>
<feature type="active site" description="Proton donor/acceptor" evidence="3">
    <location>
        <position position="237"/>
    </location>
</feature>
<dbReference type="Gene3D" id="3.20.20.150">
    <property type="entry name" value="Divalent-metal-dependent TIM barrel enzymes"/>
    <property type="match status" value="1"/>
</dbReference>
<evidence type="ECO:0000256" key="2">
    <source>
        <dbReference type="PIRNR" id="PIRNR006241"/>
    </source>
</evidence>
<dbReference type="Proteomes" id="UP000250369">
    <property type="component" value="Unassembled WGS sequence"/>
</dbReference>
<comment type="caution">
    <text evidence="5">The sequence shown here is derived from an EMBL/GenBank/DDBJ whole genome shotgun (WGS) entry which is preliminary data.</text>
</comment>
<gene>
    <name evidence="5" type="ORF">DQG23_31510</name>
</gene>
<comment type="similarity">
    <text evidence="2">Belongs to the hyi family.</text>
</comment>
<name>A0A329M328_9BACL</name>
<dbReference type="PANTHER" id="PTHR43489:SF7">
    <property type="entry name" value="3-DEHYDRO-D-GULOSIDE 4-EPIMERASE-RELATED"/>
    <property type="match status" value="1"/>
</dbReference>
<dbReference type="SUPFAM" id="SSF51658">
    <property type="entry name" value="Xylose isomerase-like"/>
    <property type="match status" value="1"/>
</dbReference>
<feature type="active site" description="Proton donor/acceptor" evidence="3">
    <location>
        <position position="143"/>
    </location>
</feature>
<evidence type="ECO:0000256" key="1">
    <source>
        <dbReference type="ARBA" id="ARBA00023235"/>
    </source>
</evidence>
<keyword evidence="1 2" id="KW-0413">Isomerase</keyword>
<dbReference type="OrthoDB" id="9814946at2"/>
<accession>A0A329M328</accession>
<dbReference type="InterPro" id="IPR013022">
    <property type="entry name" value="Xyl_isomerase-like_TIM-brl"/>
</dbReference>
<dbReference type="GO" id="GO:0016853">
    <property type="term" value="F:isomerase activity"/>
    <property type="evidence" value="ECO:0007669"/>
    <property type="project" value="UniProtKB-KW"/>
</dbReference>
<dbReference type="PIRSF" id="PIRSF006241">
    <property type="entry name" value="HyI"/>
    <property type="match status" value="1"/>
</dbReference>
<dbReference type="InterPro" id="IPR026040">
    <property type="entry name" value="HyI-like"/>
</dbReference>
<dbReference type="EMBL" id="QMFB01000026">
    <property type="protein sequence ID" value="RAV14421.1"/>
    <property type="molecule type" value="Genomic_DNA"/>
</dbReference>
<sequence length="290" mass="32720">MFSYSVTQWIYGNEDMETSFQRLRRFGYDGVEMAGEPQSLNLAEVKRLLWKYELQCTSICGIFTKDRDLSSANPDIRHSAVQYVKDCVDMAVALGAPLVIVVPSSVGKNGPESTSEDEWNCAVESLREAGNYASANHISLAIEALNRFETYLVNRLEDAKKLVEQVYVDSVKLMADLFHMSIEERNLSSAIRNIAPYLIHVHIADNTREAAGLGMTDFKEVMRTFMEIGYQGAITMEFMPPISNPYLVAARQPNDSGRINDLYTWQSIEHIKHIVRLLSPLDPTPFCPPN</sequence>
<dbReference type="RefSeq" id="WP_113035004.1">
    <property type="nucleotide sequence ID" value="NZ_QMFB01000026.1"/>
</dbReference>
<dbReference type="InterPro" id="IPR036237">
    <property type="entry name" value="Xyl_isomerase-like_sf"/>
</dbReference>
<dbReference type="AlphaFoldDB" id="A0A329M328"/>
<keyword evidence="6" id="KW-1185">Reference proteome</keyword>
<evidence type="ECO:0000313" key="6">
    <source>
        <dbReference type="Proteomes" id="UP000250369"/>
    </source>
</evidence>
<evidence type="ECO:0000259" key="4">
    <source>
        <dbReference type="Pfam" id="PF01261"/>
    </source>
</evidence>
<reference evidence="5 6" key="1">
    <citation type="journal article" date="2009" name="Int. J. Syst. Evol. Microbiol.">
        <title>Paenibacillus contaminans sp. nov., isolated from a contaminated laboratory plate.</title>
        <authorList>
            <person name="Chou J.H."/>
            <person name="Lee J.H."/>
            <person name="Lin M.C."/>
            <person name="Chang P.S."/>
            <person name="Arun A.B."/>
            <person name="Young C.C."/>
            <person name="Chen W.M."/>
        </authorList>
    </citation>
    <scope>NUCLEOTIDE SEQUENCE [LARGE SCALE GENOMIC DNA]</scope>
    <source>
        <strain evidence="5 6">CKOBP-6</strain>
    </source>
</reference>
<feature type="domain" description="Xylose isomerase-like TIM barrel" evidence="4">
    <location>
        <begin position="20"/>
        <end position="238"/>
    </location>
</feature>